<evidence type="ECO:0000313" key="3">
    <source>
        <dbReference type="Proteomes" id="UP000460549"/>
    </source>
</evidence>
<sequence>MGRNKKTYTDEFKLKCIKELLDGKAFSEVCSSNNVAPSTLSDWKKAFLLNGLGNKEVKRLQKLQEETEEKLAAAKAIIGQKELEIDLLKKEQRF</sequence>
<protein>
    <submittedName>
        <fullName evidence="2">Transposase</fullName>
    </submittedName>
</protein>
<keyword evidence="3" id="KW-1185">Reference proteome</keyword>
<dbReference type="GO" id="GO:0003677">
    <property type="term" value="F:DNA binding"/>
    <property type="evidence" value="ECO:0007669"/>
    <property type="project" value="InterPro"/>
</dbReference>
<evidence type="ECO:0000313" key="2">
    <source>
        <dbReference type="EMBL" id="MSU07377.1"/>
    </source>
</evidence>
<dbReference type="EMBL" id="VUNN01000063">
    <property type="protein sequence ID" value="MSU07377.1"/>
    <property type="molecule type" value="Genomic_DNA"/>
</dbReference>
<gene>
    <name evidence="2" type="ORF">FYJ80_11570</name>
</gene>
<dbReference type="RefSeq" id="WP_154427070.1">
    <property type="nucleotide sequence ID" value="NZ_VUNN01000063.1"/>
</dbReference>
<name>A0A7X2PEH9_9SPIO</name>
<dbReference type="InterPro" id="IPR009057">
    <property type="entry name" value="Homeodomain-like_sf"/>
</dbReference>
<keyword evidence="1" id="KW-0175">Coiled coil</keyword>
<accession>A0A7X2PEH9</accession>
<reference evidence="2 3" key="1">
    <citation type="submission" date="2019-08" db="EMBL/GenBank/DDBJ databases">
        <title>In-depth cultivation of the pig gut microbiome towards novel bacterial diversity and tailored functional studies.</title>
        <authorList>
            <person name="Wylensek D."/>
            <person name="Hitch T.C.A."/>
            <person name="Clavel T."/>
        </authorList>
    </citation>
    <scope>NUCLEOTIDE SEQUENCE [LARGE SCALE GENOMIC DNA]</scope>
    <source>
        <strain evidence="2 3">NM-380-WT-3C1</strain>
    </source>
</reference>
<dbReference type="GO" id="GO:0004803">
    <property type="term" value="F:transposase activity"/>
    <property type="evidence" value="ECO:0007669"/>
    <property type="project" value="InterPro"/>
</dbReference>
<dbReference type="GO" id="GO:0006313">
    <property type="term" value="P:DNA transposition"/>
    <property type="evidence" value="ECO:0007669"/>
    <property type="project" value="InterPro"/>
</dbReference>
<dbReference type="Pfam" id="PF01527">
    <property type="entry name" value="HTH_Tnp_1"/>
    <property type="match status" value="1"/>
</dbReference>
<dbReference type="AlphaFoldDB" id="A0A7X2PEH9"/>
<evidence type="ECO:0000256" key="1">
    <source>
        <dbReference type="SAM" id="Coils"/>
    </source>
</evidence>
<feature type="coiled-coil region" evidence="1">
    <location>
        <begin position="57"/>
        <end position="91"/>
    </location>
</feature>
<proteinExistence type="predicted"/>
<organism evidence="2 3">
    <name type="scientific">Bullifex porci</name>
    <dbReference type="NCBI Taxonomy" id="2606638"/>
    <lineage>
        <taxon>Bacteria</taxon>
        <taxon>Pseudomonadati</taxon>
        <taxon>Spirochaetota</taxon>
        <taxon>Spirochaetia</taxon>
        <taxon>Spirochaetales</taxon>
        <taxon>Spirochaetaceae</taxon>
        <taxon>Bullifex</taxon>
    </lineage>
</organism>
<dbReference type="Proteomes" id="UP000460549">
    <property type="component" value="Unassembled WGS sequence"/>
</dbReference>
<dbReference type="SUPFAM" id="SSF46689">
    <property type="entry name" value="Homeodomain-like"/>
    <property type="match status" value="1"/>
</dbReference>
<comment type="caution">
    <text evidence="2">The sequence shown here is derived from an EMBL/GenBank/DDBJ whole genome shotgun (WGS) entry which is preliminary data.</text>
</comment>
<dbReference type="InterPro" id="IPR002514">
    <property type="entry name" value="Transposase_8"/>
</dbReference>